<feature type="repeat" description="PPR" evidence="2">
    <location>
        <begin position="302"/>
        <end position="336"/>
    </location>
</feature>
<protein>
    <recommendedName>
        <fullName evidence="6">Pentacotripeptide-repeat region of PRORP domain-containing protein</fullName>
    </recommendedName>
</protein>
<reference evidence="3" key="3">
    <citation type="submission" date="2018-07" db="EMBL/GenBank/DDBJ databases">
        <title>WGS assembly of Glycine max.</title>
        <authorList>
            <person name="Schmutz J."/>
            <person name="Cannon S."/>
            <person name="Schlueter J."/>
            <person name="Ma J."/>
            <person name="Mitros T."/>
            <person name="Nelson W."/>
            <person name="Hyten D."/>
            <person name="Song Q."/>
            <person name="Thelen J."/>
            <person name="Cheng J."/>
            <person name="Xu D."/>
            <person name="Hellsten U."/>
            <person name="May G."/>
            <person name="Yu Y."/>
            <person name="Sakurai T."/>
            <person name="Umezawa T."/>
            <person name="Bhattacharyya M."/>
            <person name="Sandhu D."/>
            <person name="Valliyodan B."/>
            <person name="Lindquist E."/>
            <person name="Peto M."/>
            <person name="Grant D."/>
            <person name="Shu S."/>
            <person name="Goodstein D."/>
            <person name="Barry K."/>
            <person name="Futrell-Griggs M."/>
            <person name="Abernathy B."/>
            <person name="Du J."/>
            <person name="Tian Z."/>
            <person name="Zhu L."/>
            <person name="Gill N."/>
            <person name="Joshi T."/>
            <person name="Libault M."/>
            <person name="Sethuraman A."/>
            <person name="Zhang X."/>
            <person name="Shinozaki K."/>
            <person name="Nguyen H."/>
            <person name="Wing R."/>
            <person name="Cregan P."/>
            <person name="Specht J."/>
            <person name="Grimwood J."/>
            <person name="Rokhsar D."/>
            <person name="Stacey G."/>
            <person name="Shoemaker R."/>
            <person name="Jackson S."/>
        </authorList>
    </citation>
    <scope>NUCLEOTIDE SEQUENCE</scope>
    <source>
        <tissue evidence="3">Callus</tissue>
    </source>
</reference>
<dbReference type="PROSITE" id="PS51375">
    <property type="entry name" value="PPR"/>
    <property type="match status" value="5"/>
</dbReference>
<evidence type="ECO:0000256" key="1">
    <source>
        <dbReference type="ARBA" id="ARBA00022737"/>
    </source>
</evidence>
<evidence type="ECO:0000256" key="2">
    <source>
        <dbReference type="PROSITE-ProRule" id="PRU00708"/>
    </source>
</evidence>
<dbReference type="EnsemblPlants" id="KRG90501">
    <property type="protein sequence ID" value="KRG90501"/>
    <property type="gene ID" value="GLYMA_20G095100"/>
</dbReference>
<dbReference type="OMA" id="IAWIEMI"/>
<keyword evidence="5" id="KW-1185">Reference proteome</keyword>
<evidence type="ECO:0000313" key="5">
    <source>
        <dbReference type="Proteomes" id="UP000008827"/>
    </source>
</evidence>
<dbReference type="Pfam" id="PF13041">
    <property type="entry name" value="PPR_2"/>
    <property type="match status" value="3"/>
</dbReference>
<dbReference type="Gene3D" id="1.25.40.10">
    <property type="entry name" value="Tetratricopeptide repeat domain"/>
    <property type="match status" value="5"/>
</dbReference>
<dbReference type="PANTHER" id="PTHR47926">
    <property type="entry name" value="PENTATRICOPEPTIDE REPEAT-CONTAINING PROTEIN"/>
    <property type="match status" value="1"/>
</dbReference>
<reference evidence="3 4" key="1">
    <citation type="journal article" date="2010" name="Nature">
        <title>Genome sequence of the palaeopolyploid soybean.</title>
        <authorList>
            <person name="Schmutz J."/>
            <person name="Cannon S.B."/>
            <person name="Schlueter J."/>
            <person name="Ma J."/>
            <person name="Mitros T."/>
            <person name="Nelson W."/>
            <person name="Hyten D.L."/>
            <person name="Song Q."/>
            <person name="Thelen J.J."/>
            <person name="Cheng J."/>
            <person name="Xu D."/>
            <person name="Hellsten U."/>
            <person name="May G.D."/>
            <person name="Yu Y."/>
            <person name="Sakurai T."/>
            <person name="Umezawa T."/>
            <person name="Bhattacharyya M.K."/>
            <person name="Sandhu D."/>
            <person name="Valliyodan B."/>
            <person name="Lindquist E."/>
            <person name="Peto M."/>
            <person name="Grant D."/>
            <person name="Shu S."/>
            <person name="Goodstein D."/>
            <person name="Barry K."/>
            <person name="Futrell-Griggs M."/>
            <person name="Abernathy B."/>
            <person name="Du J."/>
            <person name="Tian Z."/>
            <person name="Zhu L."/>
            <person name="Gill N."/>
            <person name="Joshi T."/>
            <person name="Libault M."/>
            <person name="Sethuraman A."/>
            <person name="Zhang X.-C."/>
            <person name="Shinozaki K."/>
            <person name="Nguyen H.T."/>
            <person name="Wing R.A."/>
            <person name="Cregan P."/>
            <person name="Specht J."/>
            <person name="Grimwood J."/>
            <person name="Rokhsar D."/>
            <person name="Stacey G."/>
            <person name="Shoemaker R.C."/>
            <person name="Jackson S.A."/>
        </authorList>
    </citation>
    <scope>NUCLEOTIDE SEQUENCE</scope>
    <source>
        <strain evidence="4">cv. Williams 82</strain>
        <tissue evidence="3">Callus</tissue>
    </source>
</reference>
<feature type="repeat" description="PPR" evidence="2">
    <location>
        <begin position="98"/>
        <end position="132"/>
    </location>
</feature>
<dbReference type="Pfam" id="PF01535">
    <property type="entry name" value="PPR"/>
    <property type="match status" value="8"/>
</dbReference>
<evidence type="ECO:0000313" key="3">
    <source>
        <dbReference type="EMBL" id="KRG90501.1"/>
    </source>
</evidence>
<name>A0A0R0EA29_SOYBN</name>
<dbReference type="NCBIfam" id="TIGR00756">
    <property type="entry name" value="PPR"/>
    <property type="match status" value="6"/>
</dbReference>
<gene>
    <name evidence="3" type="ORF">GLYMA_20G095100</name>
</gene>
<evidence type="ECO:0000313" key="4">
    <source>
        <dbReference type="EnsemblPlants" id="KRG90501"/>
    </source>
</evidence>
<dbReference type="Proteomes" id="UP000008827">
    <property type="component" value="Chromosome 20"/>
</dbReference>
<evidence type="ECO:0008006" key="6">
    <source>
        <dbReference type="Google" id="ProtNLM"/>
    </source>
</evidence>
<dbReference type="SMR" id="A0A0R0EA29"/>
<feature type="repeat" description="PPR" evidence="2">
    <location>
        <begin position="160"/>
        <end position="195"/>
    </location>
</feature>
<sequence>MPHKNLVTYNAMLSAYLRSGMLDEASRFFNTMPERNVVSWTAMLNGFSDAERIEDAKKVFDELPERNIVLWNAMVVALVRNENLEEARMVFEETPYKNVVSWNAMIAGYVEKGRMDEARKLFEKMEFRNMVTWTSMISGYCREGNLEGAYCLFRAMPEKNVVSWTAMIGGFAWNGFYEKALLLFLEMLRVSDAKPNGETFVSLVYACGGLGFSCIGKLRKGLVRMYSGFGLMDSAHNVFEANMKDCDDQCFNSMINGYVQAELFDMVPVWIKVASTSMIAGYLSASQVLKSWNLCNDMSDRDYIAWIEMIYGYVQNELIAEAFCLFVEMMAHGVSPMSSTYVVLFGAMGSVAYLDQGLYSMANKVSKVKDKDPEGAGTEIGAEVNEDGADEDEIVVVEGVVEEGISEVIQLKIVYVYDLILENSLIAIYAKCGEIDDAYRIFSNITYRDKISWNTMIMGLSDHGMANKALKVYETMLEFGIYPDGLTFLGVLTVCAHAGLVDKGWELFLAMVNAYAIQPGLEHYVSIINLLGRAGKVKEAEEFVLRLPVEPNHAI</sequence>
<dbReference type="FunFam" id="1.25.40.10:FF:000242">
    <property type="entry name" value="Pentatricopeptide repeat-containing protein"/>
    <property type="match status" value="1"/>
</dbReference>
<dbReference type="FunFam" id="1.25.40.10:FF:001574">
    <property type="entry name" value="Pentatricopeptide repeat-containing protein, mitochondrial isoform A"/>
    <property type="match status" value="1"/>
</dbReference>
<dbReference type="EMBL" id="CM000853">
    <property type="protein sequence ID" value="KRG90501.1"/>
    <property type="molecule type" value="Genomic_DNA"/>
</dbReference>
<dbReference type="GO" id="GO:0080156">
    <property type="term" value="P:mitochondrial mRNA modification"/>
    <property type="evidence" value="ECO:0000318"/>
    <property type="project" value="GO_Central"/>
</dbReference>
<dbReference type="Gramene" id="KRG90501">
    <property type="protein sequence ID" value="KRG90501"/>
    <property type="gene ID" value="GLYMA_20G095100"/>
</dbReference>
<feature type="repeat" description="PPR" evidence="2">
    <location>
        <begin position="5"/>
        <end position="39"/>
    </location>
</feature>
<dbReference type="InterPro" id="IPR002885">
    <property type="entry name" value="PPR_rpt"/>
</dbReference>
<proteinExistence type="predicted"/>
<accession>A0A0R0EA29</accession>
<dbReference type="SUPFAM" id="SSF48452">
    <property type="entry name" value="TPR-like"/>
    <property type="match status" value="1"/>
</dbReference>
<organism evidence="3">
    <name type="scientific">Glycine max</name>
    <name type="common">Soybean</name>
    <name type="synonym">Glycine hispida</name>
    <dbReference type="NCBI Taxonomy" id="3847"/>
    <lineage>
        <taxon>Eukaryota</taxon>
        <taxon>Viridiplantae</taxon>
        <taxon>Streptophyta</taxon>
        <taxon>Embryophyta</taxon>
        <taxon>Tracheophyta</taxon>
        <taxon>Spermatophyta</taxon>
        <taxon>Magnoliopsida</taxon>
        <taxon>eudicotyledons</taxon>
        <taxon>Gunneridae</taxon>
        <taxon>Pentapetalae</taxon>
        <taxon>rosids</taxon>
        <taxon>fabids</taxon>
        <taxon>Fabales</taxon>
        <taxon>Fabaceae</taxon>
        <taxon>Papilionoideae</taxon>
        <taxon>50 kb inversion clade</taxon>
        <taxon>NPAAA clade</taxon>
        <taxon>indigoferoid/millettioid clade</taxon>
        <taxon>Phaseoleae</taxon>
        <taxon>Glycine</taxon>
        <taxon>Glycine subgen. Soja</taxon>
    </lineage>
</organism>
<reference evidence="4" key="2">
    <citation type="submission" date="2018-02" db="UniProtKB">
        <authorList>
            <consortium name="EnsemblPlants"/>
        </authorList>
    </citation>
    <scope>IDENTIFICATION</scope>
    <source>
        <strain evidence="4">Williams 82</strain>
    </source>
</reference>
<dbReference type="InterPro" id="IPR011990">
    <property type="entry name" value="TPR-like_helical_dom_sf"/>
</dbReference>
<dbReference type="InterPro" id="IPR046960">
    <property type="entry name" value="PPR_At4g14850-like_plant"/>
</dbReference>
<feature type="repeat" description="PPR" evidence="2">
    <location>
        <begin position="449"/>
        <end position="483"/>
    </location>
</feature>
<dbReference type="GO" id="GO:0005739">
    <property type="term" value="C:mitochondrion"/>
    <property type="evidence" value="ECO:0000318"/>
    <property type="project" value="GO_Central"/>
</dbReference>
<dbReference type="InParanoid" id="A0A0R0EA29"/>
<dbReference type="PANTHER" id="PTHR47926:SF404">
    <property type="entry name" value="(PPR) REPEAT-CONTAINING PROTEIN, PUTATIVE-RELATED"/>
    <property type="match status" value="1"/>
</dbReference>
<keyword evidence="1" id="KW-0677">Repeat</keyword>
<dbReference type="GO" id="GO:0003723">
    <property type="term" value="F:RNA binding"/>
    <property type="evidence" value="ECO:0007669"/>
    <property type="project" value="InterPro"/>
</dbReference>
<dbReference type="AlphaFoldDB" id="A0A0R0EA29"/>